<dbReference type="PANTHER" id="PTHR31973">
    <property type="entry name" value="POLYPROTEIN, PUTATIVE-RELATED"/>
    <property type="match status" value="1"/>
</dbReference>
<reference evidence="7 8" key="1">
    <citation type="submission" date="2020-10" db="EMBL/GenBank/DDBJ databases">
        <title>The Coptis chinensis genome and diversification of protoberbering-type alkaloids.</title>
        <authorList>
            <person name="Wang B."/>
            <person name="Shu S."/>
            <person name="Song C."/>
            <person name="Liu Y."/>
        </authorList>
    </citation>
    <scope>NUCLEOTIDE SEQUENCE [LARGE SCALE GENOMIC DNA]</scope>
    <source>
        <strain evidence="7">HL-2020</strain>
        <tissue evidence="7">Leaf</tissue>
    </source>
</reference>
<comment type="caution">
    <text evidence="7">The sequence shown here is derived from an EMBL/GenBank/DDBJ whole genome shotgun (WGS) entry which is preliminary data.</text>
</comment>
<feature type="region of interest" description="Disordered" evidence="5">
    <location>
        <begin position="735"/>
        <end position="756"/>
    </location>
</feature>
<keyword evidence="3" id="KW-0862">Zinc</keyword>
<dbReference type="PROSITE" id="PS50966">
    <property type="entry name" value="ZF_SWIM"/>
    <property type="match status" value="1"/>
</dbReference>
<evidence type="ECO:0000313" key="8">
    <source>
        <dbReference type="Proteomes" id="UP000631114"/>
    </source>
</evidence>
<name>A0A835HKS3_9MAGN</name>
<dbReference type="AlphaFoldDB" id="A0A835HKS3"/>
<evidence type="ECO:0000256" key="3">
    <source>
        <dbReference type="ARBA" id="ARBA00022833"/>
    </source>
</evidence>
<evidence type="ECO:0000256" key="5">
    <source>
        <dbReference type="SAM" id="MobiDB-lite"/>
    </source>
</evidence>
<feature type="compositionally biased region" description="Polar residues" evidence="5">
    <location>
        <begin position="135"/>
        <end position="155"/>
    </location>
</feature>
<sequence>MASHLLGVKEFVVHYGGCWGITTPGKLKRTDYKDVRKLVGGVDSVEIACLIEGFMCKISQDAHLLHMWDELKPEKDKKYHLFDSAAPKATKFTRSPPIITTSSSNTLPIVKSTPKLPSTPTKAKKVQESCRRSPRLSQSCSNVPTTLPTTSQNPKKSVKTRHVPTVAMTPIRRSMRHNREPLVLEIFDNEGDNVMKGPEEVITQSKLGDLDSDGVLKAFENIEQSQLDELEHDFCTQNIHEYMEALDHEVHDVGDVELDGVPDVELNDVAVDEVLNGDSDNDYYYGEKFGPTVGGRKEADNAFNYESDDEDEEYLPENSECGDDFNLEDCGEAFVLEEEMKDLEEELQGSVLGNVVVRETKNIYEAKEMEKVSDPPVFNELCDLRPKMTWPTLEDCRDFFKFKAIKQTFRFRQHRNDKVRYVLLCKDEECKWTITATIARDGNTFILRKFNNEHTCKANENNKYCQATSPWVAKHFQDKVRDHPNYKPKDLEADMFTKFGVKISYWTTWSARTLILEKLNGNYEEGFALVPELCRQIKKGNPGSIAEEDRHTWARAHFDLTSKCDELTNNFSESFNSWILEYRDKPLIQFVDKYNLALLHIMYDRRMLSMELPEEGLVPNIKFMIEKSEQRYMRYKVSGVSDTAFLAMNTQTGTKYVVDIVKKTCTCIEWQTSGVPFVHAIIVIRERREPWIRDVSPHFSVQALRATYANYLYPIGNKEDWDPIVSFKDLVEPPELSVQPGRPRKQRIRDEDEAPASSKIIRKCALVDDGAEVQQSQPTQVQQPTEVQQS</sequence>
<dbReference type="InterPro" id="IPR004332">
    <property type="entry name" value="Transposase_MuDR"/>
</dbReference>
<dbReference type="SMART" id="SM00575">
    <property type="entry name" value="ZnF_PMZ"/>
    <property type="match status" value="1"/>
</dbReference>
<evidence type="ECO:0000313" key="7">
    <source>
        <dbReference type="EMBL" id="KAF9600137.1"/>
    </source>
</evidence>
<dbReference type="Proteomes" id="UP000631114">
    <property type="component" value="Unassembled WGS sequence"/>
</dbReference>
<feature type="compositionally biased region" description="Low complexity" evidence="5">
    <location>
        <begin position="772"/>
        <end position="790"/>
    </location>
</feature>
<dbReference type="InterPro" id="IPR006564">
    <property type="entry name" value="Znf_PMZ"/>
</dbReference>
<dbReference type="Pfam" id="PF03108">
    <property type="entry name" value="DBD_Tnp_Mut"/>
    <property type="match status" value="1"/>
</dbReference>
<accession>A0A835HKS3</accession>
<evidence type="ECO:0000256" key="1">
    <source>
        <dbReference type="ARBA" id="ARBA00022723"/>
    </source>
</evidence>
<keyword evidence="8" id="KW-1185">Reference proteome</keyword>
<organism evidence="7 8">
    <name type="scientific">Coptis chinensis</name>
    <dbReference type="NCBI Taxonomy" id="261450"/>
    <lineage>
        <taxon>Eukaryota</taxon>
        <taxon>Viridiplantae</taxon>
        <taxon>Streptophyta</taxon>
        <taxon>Embryophyta</taxon>
        <taxon>Tracheophyta</taxon>
        <taxon>Spermatophyta</taxon>
        <taxon>Magnoliopsida</taxon>
        <taxon>Ranunculales</taxon>
        <taxon>Ranunculaceae</taxon>
        <taxon>Coptidoideae</taxon>
        <taxon>Coptis</taxon>
    </lineage>
</organism>
<dbReference type="OrthoDB" id="1904319at2759"/>
<dbReference type="GO" id="GO:0008270">
    <property type="term" value="F:zinc ion binding"/>
    <property type="evidence" value="ECO:0007669"/>
    <property type="project" value="UniProtKB-KW"/>
</dbReference>
<evidence type="ECO:0000256" key="2">
    <source>
        <dbReference type="ARBA" id="ARBA00022771"/>
    </source>
</evidence>
<evidence type="ECO:0000256" key="4">
    <source>
        <dbReference type="PROSITE-ProRule" id="PRU00325"/>
    </source>
</evidence>
<dbReference type="PANTHER" id="PTHR31973:SF187">
    <property type="entry name" value="MUTATOR TRANSPOSASE MUDRA PROTEIN"/>
    <property type="match status" value="1"/>
</dbReference>
<feature type="region of interest" description="Disordered" evidence="5">
    <location>
        <begin position="770"/>
        <end position="790"/>
    </location>
</feature>
<dbReference type="EMBL" id="JADFTS010000006">
    <property type="protein sequence ID" value="KAF9600137.1"/>
    <property type="molecule type" value="Genomic_DNA"/>
</dbReference>
<feature type="domain" description="SWIM-type" evidence="6">
    <location>
        <begin position="656"/>
        <end position="688"/>
    </location>
</feature>
<keyword evidence="2 4" id="KW-0863">Zinc-finger</keyword>
<proteinExistence type="predicted"/>
<dbReference type="InterPro" id="IPR007527">
    <property type="entry name" value="Znf_SWIM"/>
</dbReference>
<evidence type="ECO:0000259" key="6">
    <source>
        <dbReference type="PROSITE" id="PS50966"/>
    </source>
</evidence>
<protein>
    <recommendedName>
        <fullName evidence="6">SWIM-type domain-containing protein</fullName>
    </recommendedName>
</protein>
<gene>
    <name evidence="7" type="ORF">IFM89_003821</name>
</gene>
<feature type="region of interest" description="Disordered" evidence="5">
    <location>
        <begin position="114"/>
        <end position="162"/>
    </location>
</feature>
<keyword evidence="1" id="KW-0479">Metal-binding</keyword>